<dbReference type="Proteomes" id="UP000037982">
    <property type="component" value="Unassembled WGS sequence"/>
</dbReference>
<sequence>MRPNTIISAFGATAATAAAVGLVFAAGPPAAADGKWCDHSVCIRTYDTGTYLGRVEVSVVNTDQQHKISARVWTTNGWSARTKTQAVSASRTYRAKAYPQRHFPEGTRLCAEGFQAGESVGITCITLSK</sequence>
<gene>
    <name evidence="2" type="ORF">ADL29_14775</name>
</gene>
<dbReference type="RefSeq" id="WP_053924108.1">
    <property type="nucleotide sequence ID" value="NZ_LGKG01000113.1"/>
</dbReference>
<name>A0A0N0H0U4_9ACTN</name>
<dbReference type="AlphaFoldDB" id="A0A0N0H0U4"/>
<dbReference type="PATRIC" id="fig|66876.3.peg.3256"/>
<dbReference type="EMBL" id="LGKG01000113">
    <property type="protein sequence ID" value="KPC63922.1"/>
    <property type="molecule type" value="Genomic_DNA"/>
</dbReference>
<keyword evidence="3" id="KW-1185">Reference proteome</keyword>
<reference evidence="3" key="1">
    <citation type="submission" date="2015-07" db="EMBL/GenBank/DDBJ databases">
        <authorList>
            <person name="Ju K.-S."/>
            <person name="Doroghazi J.R."/>
            <person name="Metcalf W.W."/>
        </authorList>
    </citation>
    <scope>NUCLEOTIDE SEQUENCE [LARGE SCALE GENOMIC DNA]</scope>
    <source>
        <strain evidence="3">NRRL ISP-5002</strain>
    </source>
</reference>
<keyword evidence="1" id="KW-0732">Signal</keyword>
<evidence type="ECO:0008006" key="4">
    <source>
        <dbReference type="Google" id="ProtNLM"/>
    </source>
</evidence>
<evidence type="ECO:0000313" key="2">
    <source>
        <dbReference type="EMBL" id="KPC63922.1"/>
    </source>
</evidence>
<feature type="chain" id="PRO_5039294823" description="Secreted protein" evidence="1">
    <location>
        <begin position="26"/>
        <end position="129"/>
    </location>
</feature>
<proteinExistence type="predicted"/>
<protein>
    <recommendedName>
        <fullName evidence="4">Secreted protein</fullName>
    </recommendedName>
</protein>
<comment type="caution">
    <text evidence="2">The sequence shown here is derived from an EMBL/GenBank/DDBJ whole genome shotgun (WGS) entry which is preliminary data.</text>
</comment>
<accession>A0A0N0H0U4</accession>
<evidence type="ECO:0000313" key="3">
    <source>
        <dbReference type="Proteomes" id="UP000037982"/>
    </source>
</evidence>
<feature type="signal peptide" evidence="1">
    <location>
        <begin position="1"/>
        <end position="25"/>
    </location>
</feature>
<organism evidence="2 3">
    <name type="scientific">Streptomyces chattanoogensis</name>
    <dbReference type="NCBI Taxonomy" id="66876"/>
    <lineage>
        <taxon>Bacteria</taxon>
        <taxon>Bacillati</taxon>
        <taxon>Actinomycetota</taxon>
        <taxon>Actinomycetes</taxon>
        <taxon>Kitasatosporales</taxon>
        <taxon>Streptomycetaceae</taxon>
        <taxon>Streptomyces</taxon>
    </lineage>
</organism>
<evidence type="ECO:0000256" key="1">
    <source>
        <dbReference type="SAM" id="SignalP"/>
    </source>
</evidence>